<accession>T1BP00</accession>
<feature type="non-terminal residue" evidence="3">
    <location>
        <position position="1"/>
    </location>
</feature>
<proteinExistence type="predicted"/>
<sequence>LGMVCGYLSVDFEILANVIREQFGGKGEIVEQNVKAAKEGYDFF</sequence>
<feature type="domain" description="Pyruvate/ketoisovalerate oxidoreductase catalytic" evidence="2">
    <location>
        <begin position="1"/>
        <end position="42"/>
    </location>
</feature>
<dbReference type="GO" id="GO:0016903">
    <property type="term" value="F:oxidoreductase activity, acting on the aldehyde or oxo group of donors"/>
    <property type="evidence" value="ECO:0007669"/>
    <property type="project" value="InterPro"/>
</dbReference>
<dbReference type="SUPFAM" id="SSF53323">
    <property type="entry name" value="Pyruvate-ferredoxin oxidoreductase, PFOR, domain III"/>
    <property type="match status" value="1"/>
</dbReference>
<organism evidence="3">
    <name type="scientific">mine drainage metagenome</name>
    <dbReference type="NCBI Taxonomy" id="410659"/>
    <lineage>
        <taxon>unclassified sequences</taxon>
        <taxon>metagenomes</taxon>
        <taxon>ecological metagenomes</taxon>
    </lineage>
</organism>
<dbReference type="EMBL" id="AUZX01004184">
    <property type="protein sequence ID" value="EQD71567.1"/>
    <property type="molecule type" value="Genomic_DNA"/>
</dbReference>
<comment type="caution">
    <text evidence="3">The sequence shown here is derived from an EMBL/GenBank/DDBJ whole genome shotgun (WGS) entry which is preliminary data.</text>
</comment>
<keyword evidence="1 3" id="KW-0560">Oxidoreductase</keyword>
<dbReference type="AlphaFoldDB" id="T1BP00"/>
<dbReference type="InterPro" id="IPR019752">
    <property type="entry name" value="Pyrv/ketoisovalerate_OxRed_cat"/>
</dbReference>
<dbReference type="Gene3D" id="3.40.920.10">
    <property type="entry name" value="Pyruvate-ferredoxin oxidoreductase, PFOR, domain III"/>
    <property type="match status" value="1"/>
</dbReference>
<reference evidence="3" key="1">
    <citation type="submission" date="2013-08" db="EMBL/GenBank/DDBJ databases">
        <authorList>
            <person name="Mendez C."/>
            <person name="Richter M."/>
            <person name="Ferrer M."/>
            <person name="Sanchez J."/>
        </authorList>
    </citation>
    <scope>NUCLEOTIDE SEQUENCE</scope>
</reference>
<reference evidence="3" key="2">
    <citation type="journal article" date="2014" name="ISME J.">
        <title>Microbial stratification in low pH oxic and suboxic macroscopic growths along an acid mine drainage.</title>
        <authorList>
            <person name="Mendez-Garcia C."/>
            <person name="Mesa V."/>
            <person name="Sprenger R.R."/>
            <person name="Richter M."/>
            <person name="Diez M.S."/>
            <person name="Solano J."/>
            <person name="Bargiela R."/>
            <person name="Golyshina O.V."/>
            <person name="Manteca A."/>
            <person name="Ramos J.L."/>
            <person name="Gallego J.R."/>
            <person name="Llorente I."/>
            <person name="Martins Dos Santos V.A."/>
            <person name="Jensen O.N."/>
            <person name="Pelaez A.I."/>
            <person name="Sanchez J."/>
            <person name="Ferrer M."/>
        </authorList>
    </citation>
    <scope>NUCLEOTIDE SEQUENCE</scope>
</reference>
<evidence type="ECO:0000313" key="3">
    <source>
        <dbReference type="EMBL" id="EQD71567.1"/>
    </source>
</evidence>
<keyword evidence="3" id="KW-0670">Pyruvate</keyword>
<evidence type="ECO:0000256" key="1">
    <source>
        <dbReference type="ARBA" id="ARBA00023002"/>
    </source>
</evidence>
<dbReference type="InterPro" id="IPR002869">
    <property type="entry name" value="Pyrv_flavodox_OxRed_cen"/>
</dbReference>
<dbReference type="Pfam" id="PF01558">
    <property type="entry name" value="POR"/>
    <property type="match status" value="1"/>
</dbReference>
<protein>
    <submittedName>
        <fullName evidence="3">Pyruvate/ketoisovalerate oxidoreductase domain protein</fullName>
        <ecNumber evidence="3">1.2.-.-</ecNumber>
    </submittedName>
</protein>
<dbReference type="EC" id="1.2.-.-" evidence="3"/>
<gene>
    <name evidence="3" type="ORF">B1A_05736</name>
</gene>
<name>T1BP00_9ZZZZ</name>
<evidence type="ECO:0000259" key="2">
    <source>
        <dbReference type="Pfam" id="PF01558"/>
    </source>
</evidence>